<protein>
    <submittedName>
        <fullName evidence="1">Uncharacterized protein</fullName>
    </submittedName>
</protein>
<name>A0A1M5T8V5_9BRAD</name>
<accession>A0A1M5T8V5</accession>
<gene>
    <name evidence="1" type="ORF">SAMN05444169_7620</name>
</gene>
<evidence type="ECO:0000313" key="2">
    <source>
        <dbReference type="Proteomes" id="UP000190675"/>
    </source>
</evidence>
<dbReference type="AlphaFoldDB" id="A0A1M5T8V5"/>
<organism evidence="1 2">
    <name type="scientific">Bradyrhizobium erythrophlei</name>
    <dbReference type="NCBI Taxonomy" id="1437360"/>
    <lineage>
        <taxon>Bacteria</taxon>
        <taxon>Pseudomonadati</taxon>
        <taxon>Pseudomonadota</taxon>
        <taxon>Alphaproteobacteria</taxon>
        <taxon>Hyphomicrobiales</taxon>
        <taxon>Nitrobacteraceae</taxon>
        <taxon>Bradyrhizobium</taxon>
    </lineage>
</organism>
<dbReference type="EMBL" id="LT670818">
    <property type="protein sequence ID" value="SHH47151.1"/>
    <property type="molecule type" value="Genomic_DNA"/>
</dbReference>
<proteinExistence type="predicted"/>
<dbReference type="Proteomes" id="UP000190675">
    <property type="component" value="Chromosome I"/>
</dbReference>
<reference evidence="1 2" key="1">
    <citation type="submission" date="2016-11" db="EMBL/GenBank/DDBJ databases">
        <authorList>
            <person name="Jaros S."/>
            <person name="Januszkiewicz K."/>
            <person name="Wedrychowicz H."/>
        </authorList>
    </citation>
    <scope>NUCLEOTIDE SEQUENCE [LARGE SCALE GENOMIC DNA]</scope>
    <source>
        <strain evidence="1 2">GAS242</strain>
    </source>
</reference>
<evidence type="ECO:0000313" key="1">
    <source>
        <dbReference type="EMBL" id="SHH47151.1"/>
    </source>
</evidence>
<sequence>MSKFKNTMGARLTKALFYETTNLDKSSVIYTLKDEDHLGYPSLRQLYLAEGDPTEFKFAVSHLDGWDHWTDLCESSWFKPYLSRWRNELELKIKSAALARIMVEAKTASKNSFMANRYLVERAWESRHESKVGRPSKAAIREAAHEQASDAARIAKDFERLTATKQ</sequence>